<organism evidence="11 12">
    <name type="scientific">Luteolibacter luteus</name>
    <dbReference type="NCBI Taxonomy" id="2728835"/>
    <lineage>
        <taxon>Bacteria</taxon>
        <taxon>Pseudomonadati</taxon>
        <taxon>Verrucomicrobiota</taxon>
        <taxon>Verrucomicrobiia</taxon>
        <taxon>Verrucomicrobiales</taxon>
        <taxon>Verrucomicrobiaceae</taxon>
        <taxon>Luteolibacter</taxon>
    </lineage>
</organism>
<keyword evidence="4" id="KW-0762">Sugar transport</keyword>
<dbReference type="RefSeq" id="WP_169454602.1">
    <property type="nucleotide sequence ID" value="NZ_CP051774.1"/>
</dbReference>
<dbReference type="AlphaFoldDB" id="A0A858RHZ4"/>
<dbReference type="PROSITE" id="PS50893">
    <property type="entry name" value="ABC_TRANSPORTER_2"/>
    <property type="match status" value="2"/>
</dbReference>
<evidence type="ECO:0000256" key="2">
    <source>
        <dbReference type="ARBA" id="ARBA00022448"/>
    </source>
</evidence>
<dbReference type="PROSITE" id="PS00211">
    <property type="entry name" value="ABC_TRANSPORTER_1"/>
    <property type="match status" value="1"/>
</dbReference>
<dbReference type="SUPFAM" id="SSF52540">
    <property type="entry name" value="P-loop containing nucleoside triphosphate hydrolases"/>
    <property type="match status" value="2"/>
</dbReference>
<reference evidence="11 12" key="1">
    <citation type="submission" date="2020-04" db="EMBL/GenBank/DDBJ databases">
        <title>Luteolibacter sp. G-1-1-1 isolated from soil.</title>
        <authorList>
            <person name="Dahal R.H."/>
        </authorList>
    </citation>
    <scope>NUCLEOTIDE SEQUENCE [LARGE SCALE GENOMIC DNA]</scope>
    <source>
        <strain evidence="11 12">G-1-1-1</strain>
    </source>
</reference>
<keyword evidence="6" id="KW-0547">Nucleotide-binding</keyword>
<keyword evidence="2" id="KW-0813">Transport</keyword>
<evidence type="ECO:0000313" key="11">
    <source>
        <dbReference type="EMBL" id="QJE96201.1"/>
    </source>
</evidence>
<evidence type="ECO:0000313" key="12">
    <source>
        <dbReference type="Proteomes" id="UP000501812"/>
    </source>
</evidence>
<evidence type="ECO:0000256" key="6">
    <source>
        <dbReference type="ARBA" id="ARBA00022741"/>
    </source>
</evidence>
<dbReference type="InterPro" id="IPR017871">
    <property type="entry name" value="ABC_transporter-like_CS"/>
</dbReference>
<evidence type="ECO:0000256" key="4">
    <source>
        <dbReference type="ARBA" id="ARBA00022597"/>
    </source>
</evidence>
<dbReference type="CDD" id="cd03215">
    <property type="entry name" value="ABC_Carb_Monos_II"/>
    <property type="match status" value="1"/>
</dbReference>
<dbReference type="KEGG" id="luo:HHL09_10530"/>
<dbReference type="SMART" id="SM00382">
    <property type="entry name" value="AAA"/>
    <property type="match status" value="2"/>
</dbReference>
<name>A0A858RHZ4_9BACT</name>
<dbReference type="Pfam" id="PF00005">
    <property type="entry name" value="ABC_tran"/>
    <property type="match status" value="2"/>
</dbReference>
<keyword evidence="5" id="KW-0677">Repeat</keyword>
<dbReference type="Proteomes" id="UP000501812">
    <property type="component" value="Chromosome"/>
</dbReference>
<proteinExistence type="predicted"/>
<dbReference type="CDD" id="cd03216">
    <property type="entry name" value="ABC_Carb_Monos_I"/>
    <property type="match status" value="1"/>
</dbReference>
<accession>A0A858RHZ4</accession>
<dbReference type="GO" id="GO:0005524">
    <property type="term" value="F:ATP binding"/>
    <property type="evidence" value="ECO:0007669"/>
    <property type="project" value="UniProtKB-KW"/>
</dbReference>
<comment type="subcellular location">
    <subcellularLocation>
        <location evidence="1">Cell membrane</location>
        <topology evidence="1">Peripheral membrane protein</topology>
    </subcellularLocation>
</comment>
<keyword evidence="8" id="KW-1278">Translocase</keyword>
<evidence type="ECO:0000256" key="9">
    <source>
        <dbReference type="ARBA" id="ARBA00023136"/>
    </source>
</evidence>
<keyword evidence="9" id="KW-0472">Membrane</keyword>
<dbReference type="InterPro" id="IPR027417">
    <property type="entry name" value="P-loop_NTPase"/>
</dbReference>
<dbReference type="PANTHER" id="PTHR43790">
    <property type="entry name" value="CARBOHYDRATE TRANSPORT ATP-BINDING PROTEIN MG119-RELATED"/>
    <property type="match status" value="1"/>
</dbReference>
<dbReference type="Gene3D" id="3.40.50.300">
    <property type="entry name" value="P-loop containing nucleotide triphosphate hydrolases"/>
    <property type="match status" value="2"/>
</dbReference>
<evidence type="ECO:0000256" key="7">
    <source>
        <dbReference type="ARBA" id="ARBA00022840"/>
    </source>
</evidence>
<dbReference type="EMBL" id="CP051774">
    <property type="protein sequence ID" value="QJE96201.1"/>
    <property type="molecule type" value="Genomic_DNA"/>
</dbReference>
<dbReference type="GO" id="GO:0005886">
    <property type="term" value="C:plasma membrane"/>
    <property type="evidence" value="ECO:0007669"/>
    <property type="project" value="UniProtKB-SubCell"/>
</dbReference>
<keyword evidence="3" id="KW-1003">Cell membrane</keyword>
<evidence type="ECO:0000259" key="10">
    <source>
        <dbReference type="PROSITE" id="PS50893"/>
    </source>
</evidence>
<feature type="domain" description="ABC transporter" evidence="10">
    <location>
        <begin position="8"/>
        <end position="244"/>
    </location>
</feature>
<evidence type="ECO:0000256" key="8">
    <source>
        <dbReference type="ARBA" id="ARBA00022967"/>
    </source>
</evidence>
<dbReference type="PANTHER" id="PTHR43790:SF3">
    <property type="entry name" value="D-ALLOSE IMPORT ATP-BINDING PROTEIN ALSA-RELATED"/>
    <property type="match status" value="1"/>
</dbReference>
<dbReference type="InterPro" id="IPR050107">
    <property type="entry name" value="ABC_carbohydrate_import_ATPase"/>
</dbReference>
<protein>
    <submittedName>
        <fullName evidence="11">Sugar ABC transporter ATP-binding protein</fullName>
    </submittedName>
</protein>
<evidence type="ECO:0000256" key="1">
    <source>
        <dbReference type="ARBA" id="ARBA00004202"/>
    </source>
</evidence>
<sequence>MQSLPPRLVMHGIRKTFGPTVALGRVDLEILPGEVHALVGENGAGKSTLMKVLSGAHCPDEGEMHFDGKPYNPKNPLDARSCGVGMIYQELSIAPHLTVEENIVLGMEPMKGPFVDRKVMRQRATEALAHFDHPEIRPEVRAGSLSVSAQQLVEIGRSLAMGCKLLVFDEPTSSLAQKDIERLFLLIDRLKAQGISIIYISHFLEEVKRLASRLTVLRDGSVVGTRDVATTEPEEIVSLMVGRDVEDLYPRTERKQGERILAISGLTGNRNKPDGASLDLHRGEVVGIAGLVGSGRTELLRALFGLDPVKGGTVEVANGTKGDATPRGRWQQRVGILSENRKEEGLALNLSIADNVTLPCLERFGSAGAVSPARQQKATAAWIERLGIKCQGPAQPIGALSGGNQQKAAFARLLEYNVDVLLLDEPTRGIDIAAKARIYEAINEVVTDEKRPRAVIIISSYLPELFGVCDRIAVMSQGRLTRALPVGDLTPHDVMLVATGKSKELCEHRTSN</sequence>
<dbReference type="GO" id="GO:0016887">
    <property type="term" value="F:ATP hydrolysis activity"/>
    <property type="evidence" value="ECO:0007669"/>
    <property type="project" value="InterPro"/>
</dbReference>
<dbReference type="InterPro" id="IPR003593">
    <property type="entry name" value="AAA+_ATPase"/>
</dbReference>
<gene>
    <name evidence="11" type="ORF">HHL09_10530</name>
</gene>
<evidence type="ECO:0000256" key="3">
    <source>
        <dbReference type="ARBA" id="ARBA00022475"/>
    </source>
</evidence>
<dbReference type="FunFam" id="3.40.50.300:FF:000127">
    <property type="entry name" value="Ribose import ATP-binding protein RbsA"/>
    <property type="match status" value="1"/>
</dbReference>
<keyword evidence="7 11" id="KW-0067">ATP-binding</keyword>
<dbReference type="InterPro" id="IPR003439">
    <property type="entry name" value="ABC_transporter-like_ATP-bd"/>
</dbReference>
<evidence type="ECO:0000256" key="5">
    <source>
        <dbReference type="ARBA" id="ARBA00022737"/>
    </source>
</evidence>
<feature type="domain" description="ABC transporter" evidence="10">
    <location>
        <begin position="258"/>
        <end position="502"/>
    </location>
</feature>
<keyword evidence="12" id="KW-1185">Reference proteome</keyword>